<dbReference type="Proteomes" id="UP001420932">
    <property type="component" value="Unassembled WGS sequence"/>
</dbReference>
<comment type="caution">
    <text evidence="1">The sequence shown here is derived from an EMBL/GenBank/DDBJ whole genome shotgun (WGS) entry which is preliminary data.</text>
</comment>
<gene>
    <name evidence="1" type="ORF">Syun_016790</name>
</gene>
<evidence type="ECO:0000313" key="1">
    <source>
        <dbReference type="EMBL" id="KAK9127993.1"/>
    </source>
</evidence>
<reference evidence="1 2" key="1">
    <citation type="submission" date="2024-01" db="EMBL/GenBank/DDBJ databases">
        <title>Genome assemblies of Stephania.</title>
        <authorList>
            <person name="Yang L."/>
        </authorList>
    </citation>
    <scope>NUCLEOTIDE SEQUENCE [LARGE SCALE GENOMIC DNA]</scope>
    <source>
        <strain evidence="1">YNDBR</strain>
        <tissue evidence="1">Leaf</tissue>
    </source>
</reference>
<dbReference type="EMBL" id="JBBNAF010000007">
    <property type="protein sequence ID" value="KAK9127993.1"/>
    <property type="molecule type" value="Genomic_DNA"/>
</dbReference>
<organism evidence="1 2">
    <name type="scientific">Stephania yunnanensis</name>
    <dbReference type="NCBI Taxonomy" id="152371"/>
    <lineage>
        <taxon>Eukaryota</taxon>
        <taxon>Viridiplantae</taxon>
        <taxon>Streptophyta</taxon>
        <taxon>Embryophyta</taxon>
        <taxon>Tracheophyta</taxon>
        <taxon>Spermatophyta</taxon>
        <taxon>Magnoliopsida</taxon>
        <taxon>Ranunculales</taxon>
        <taxon>Menispermaceae</taxon>
        <taxon>Menispermoideae</taxon>
        <taxon>Cissampelideae</taxon>
        <taxon>Stephania</taxon>
    </lineage>
</organism>
<evidence type="ECO:0000313" key="2">
    <source>
        <dbReference type="Proteomes" id="UP001420932"/>
    </source>
</evidence>
<sequence>MIWNLLEHINSLTNKLVGKTYFMILFDVTTECVSLNSKSLNESKSSSQFYKTTRTEAMTQ</sequence>
<accession>A0AAP0J5U9</accession>
<keyword evidence="2" id="KW-1185">Reference proteome</keyword>
<protein>
    <submittedName>
        <fullName evidence="1">Uncharacterized protein</fullName>
    </submittedName>
</protein>
<dbReference type="AlphaFoldDB" id="A0AAP0J5U9"/>
<name>A0AAP0J5U9_9MAGN</name>
<proteinExistence type="predicted"/>